<dbReference type="EMBL" id="CP011366">
    <property type="protein sequence ID" value="AKG74402.1"/>
    <property type="molecule type" value="Genomic_DNA"/>
</dbReference>
<protein>
    <recommendedName>
        <fullName evidence="1">FAD dependent oxidoreductase domain-containing protein</fullName>
    </recommendedName>
</protein>
<keyword evidence="3" id="KW-1185">Reference proteome</keyword>
<reference evidence="2 3" key="1">
    <citation type="journal article" date="2015" name="Int. J. Syst. Evol. Microbiol.">
        <title>Complete genome sequence of Salinicoccus halodurans H3B36, isolated from the Qaidam Basin in China.</title>
        <authorList>
            <person name="Jiang K."/>
            <person name="Xue Y."/>
            <person name="Ma Y."/>
        </authorList>
    </citation>
    <scope>NUCLEOTIDE SEQUENCE [LARGE SCALE GENOMIC DNA]</scope>
    <source>
        <strain evidence="2 3">H3B36</strain>
    </source>
</reference>
<evidence type="ECO:0000313" key="2">
    <source>
        <dbReference type="EMBL" id="AKG74402.1"/>
    </source>
</evidence>
<evidence type="ECO:0000259" key="1">
    <source>
        <dbReference type="Pfam" id="PF01266"/>
    </source>
</evidence>
<dbReference type="PANTHER" id="PTHR13847:SF274">
    <property type="entry name" value="RIESKE 2FE-2S IRON-SULFUR PROTEIN YHFW-RELATED"/>
    <property type="match status" value="1"/>
</dbReference>
<dbReference type="RefSeq" id="WP_046790584.1">
    <property type="nucleotide sequence ID" value="NZ_CP011366.1"/>
</dbReference>
<feature type="domain" description="FAD dependent oxidoreductase" evidence="1">
    <location>
        <begin position="32"/>
        <end position="201"/>
    </location>
</feature>
<dbReference type="Proteomes" id="UP000034029">
    <property type="component" value="Chromosome"/>
</dbReference>
<evidence type="ECO:0000313" key="3">
    <source>
        <dbReference type="Proteomes" id="UP000034029"/>
    </source>
</evidence>
<dbReference type="PANTHER" id="PTHR13847">
    <property type="entry name" value="SARCOSINE DEHYDROGENASE-RELATED"/>
    <property type="match status" value="1"/>
</dbReference>
<reference evidence="3" key="2">
    <citation type="submission" date="2015-04" db="EMBL/GenBank/DDBJ databases">
        <title>Complete genome sequence of Salinicoccus halodurans strain H3B36, isolated from the Qaidam basin of China.</title>
        <authorList>
            <person name="Ma Y."/>
            <person name="Jiang K."/>
            <person name="Xue Y."/>
        </authorList>
    </citation>
    <scope>NUCLEOTIDE SEQUENCE [LARGE SCALE GENOMIC DNA]</scope>
    <source>
        <strain evidence="3">H3B36</strain>
    </source>
</reference>
<dbReference type="Gene3D" id="3.50.50.60">
    <property type="entry name" value="FAD/NAD(P)-binding domain"/>
    <property type="match status" value="1"/>
</dbReference>
<dbReference type="InterPro" id="IPR036188">
    <property type="entry name" value="FAD/NAD-bd_sf"/>
</dbReference>
<name>A0ABN4G1K3_9STAP</name>
<dbReference type="InterPro" id="IPR006076">
    <property type="entry name" value="FAD-dep_OxRdtase"/>
</dbReference>
<proteinExistence type="predicted"/>
<dbReference type="Pfam" id="PF01266">
    <property type="entry name" value="DAO"/>
    <property type="match status" value="1"/>
</dbReference>
<sequence>MSEFSNENISFWSDSVELPSFTALDKDIETEVLVVGGGISGLMNAYQLTMRGHEVTIIEGNSILSGTTANTTARIMAQQGLLYGQISKQKDEDSARLYYDSQMEAIDEIENIVNKHDIDCDFKRVDGVIYAVYEDSVKDLKKEAEVYKTLGIDGNLFRNEMKLPFETSAELVMKNQAEFHPLKFLQTILEVLKEKVLQFMNTRAVNP</sequence>
<gene>
    <name evidence="2" type="ORF">AAT16_09290</name>
</gene>
<accession>A0ABN4G1K3</accession>
<dbReference type="Gene3D" id="3.30.9.10">
    <property type="entry name" value="D-Amino Acid Oxidase, subunit A, domain 2"/>
    <property type="match status" value="1"/>
</dbReference>
<organism evidence="2 3">
    <name type="scientific">Salinicoccus halodurans</name>
    <dbReference type="NCBI Taxonomy" id="407035"/>
    <lineage>
        <taxon>Bacteria</taxon>
        <taxon>Bacillati</taxon>
        <taxon>Bacillota</taxon>
        <taxon>Bacilli</taxon>
        <taxon>Bacillales</taxon>
        <taxon>Staphylococcaceae</taxon>
        <taxon>Salinicoccus</taxon>
    </lineage>
</organism>
<dbReference type="SUPFAM" id="SSF51905">
    <property type="entry name" value="FAD/NAD(P)-binding domain"/>
    <property type="match status" value="1"/>
</dbReference>